<feature type="transmembrane region" description="Helical" evidence="6">
    <location>
        <begin position="261"/>
        <end position="280"/>
    </location>
</feature>
<keyword evidence="5 6" id="KW-0472">Membrane</keyword>
<dbReference type="EMBL" id="CAEZTT010000054">
    <property type="protein sequence ID" value="CAB4576206.1"/>
    <property type="molecule type" value="Genomic_DNA"/>
</dbReference>
<dbReference type="InterPro" id="IPR000620">
    <property type="entry name" value="EamA_dom"/>
</dbReference>
<keyword evidence="2" id="KW-1003">Cell membrane</keyword>
<dbReference type="Pfam" id="PF00892">
    <property type="entry name" value="EamA"/>
    <property type="match status" value="2"/>
</dbReference>
<proteinExistence type="predicted"/>
<feature type="transmembrane region" description="Helical" evidence="6">
    <location>
        <begin position="187"/>
        <end position="208"/>
    </location>
</feature>
<dbReference type="PANTHER" id="PTHR42920">
    <property type="entry name" value="OS03G0707200 PROTEIN-RELATED"/>
    <property type="match status" value="1"/>
</dbReference>
<evidence type="ECO:0000256" key="4">
    <source>
        <dbReference type="ARBA" id="ARBA00022989"/>
    </source>
</evidence>
<keyword evidence="4 6" id="KW-1133">Transmembrane helix</keyword>
<feature type="transmembrane region" description="Helical" evidence="6">
    <location>
        <begin position="228"/>
        <end position="249"/>
    </location>
</feature>
<feature type="domain" description="EamA" evidence="7">
    <location>
        <begin position="158"/>
        <end position="302"/>
    </location>
</feature>
<feature type="transmembrane region" description="Helical" evidence="6">
    <location>
        <begin position="47"/>
        <end position="66"/>
    </location>
</feature>
<evidence type="ECO:0000313" key="8">
    <source>
        <dbReference type="EMBL" id="CAB4576206.1"/>
    </source>
</evidence>
<feature type="transmembrane region" description="Helical" evidence="6">
    <location>
        <begin position="132"/>
        <end position="151"/>
    </location>
</feature>
<feature type="transmembrane region" description="Helical" evidence="6">
    <location>
        <begin position="286"/>
        <end position="303"/>
    </location>
</feature>
<dbReference type="InterPro" id="IPR037185">
    <property type="entry name" value="EmrE-like"/>
</dbReference>
<dbReference type="GO" id="GO:0005886">
    <property type="term" value="C:plasma membrane"/>
    <property type="evidence" value="ECO:0007669"/>
    <property type="project" value="UniProtKB-SubCell"/>
</dbReference>
<feature type="domain" description="EamA" evidence="7">
    <location>
        <begin position="13"/>
        <end position="147"/>
    </location>
</feature>
<feature type="transmembrane region" description="Helical" evidence="6">
    <location>
        <begin position="78"/>
        <end position="96"/>
    </location>
</feature>
<evidence type="ECO:0000259" key="7">
    <source>
        <dbReference type="Pfam" id="PF00892"/>
    </source>
</evidence>
<feature type="transmembrane region" description="Helical" evidence="6">
    <location>
        <begin position="102"/>
        <end position="120"/>
    </location>
</feature>
<dbReference type="AlphaFoldDB" id="A0A6J6EK45"/>
<dbReference type="InterPro" id="IPR051258">
    <property type="entry name" value="Diverse_Substrate_Transporter"/>
</dbReference>
<sequence>MATTEFVKRPVVGHVALLSSVLLFAANGSVSKSLLVSGIDAAQLSQIRVTGAFAVLVVFALIFVRPHLKLRIVEVPKFFAYGIIGVALVQYLYFVAINRLDIGVALVIEYTAPVLVALWARFGEKEPVKQRVWFALAITIAGLSMVTNVWGGFTLDSIGVIAASLAAISLAVYFITGEKLVAKRPPLAVVTLAFGASVIFWAILQPWWQFEPSLLAGETSLFSESSNAFPTWLLVSWMIVMGTIAPFFLSFISLRHLKARTVAIVGTLEPVTASAIAFVLLNESLLAIQLLGGAAVLIGVVLAETAKEK</sequence>
<organism evidence="8">
    <name type="scientific">freshwater metagenome</name>
    <dbReference type="NCBI Taxonomy" id="449393"/>
    <lineage>
        <taxon>unclassified sequences</taxon>
        <taxon>metagenomes</taxon>
        <taxon>ecological metagenomes</taxon>
    </lineage>
</organism>
<dbReference type="SUPFAM" id="SSF103481">
    <property type="entry name" value="Multidrug resistance efflux transporter EmrE"/>
    <property type="match status" value="2"/>
</dbReference>
<dbReference type="PANTHER" id="PTHR42920:SF11">
    <property type="entry name" value="INNER MEMBRANE PROTEIN YTFF"/>
    <property type="match status" value="1"/>
</dbReference>
<evidence type="ECO:0000256" key="1">
    <source>
        <dbReference type="ARBA" id="ARBA00004651"/>
    </source>
</evidence>
<evidence type="ECO:0000256" key="2">
    <source>
        <dbReference type="ARBA" id="ARBA00022475"/>
    </source>
</evidence>
<name>A0A6J6EK45_9ZZZZ</name>
<feature type="transmembrane region" description="Helical" evidence="6">
    <location>
        <begin position="157"/>
        <end position="175"/>
    </location>
</feature>
<protein>
    <submittedName>
        <fullName evidence="8">Unannotated protein</fullName>
    </submittedName>
</protein>
<evidence type="ECO:0000256" key="6">
    <source>
        <dbReference type="SAM" id="Phobius"/>
    </source>
</evidence>
<comment type="subcellular location">
    <subcellularLocation>
        <location evidence="1">Cell membrane</location>
        <topology evidence="1">Multi-pass membrane protein</topology>
    </subcellularLocation>
</comment>
<evidence type="ECO:0000256" key="3">
    <source>
        <dbReference type="ARBA" id="ARBA00022692"/>
    </source>
</evidence>
<gene>
    <name evidence="8" type="ORF">UFOPK1726_00580</name>
</gene>
<evidence type="ECO:0000256" key="5">
    <source>
        <dbReference type="ARBA" id="ARBA00023136"/>
    </source>
</evidence>
<reference evidence="8" key="1">
    <citation type="submission" date="2020-05" db="EMBL/GenBank/DDBJ databases">
        <authorList>
            <person name="Chiriac C."/>
            <person name="Salcher M."/>
            <person name="Ghai R."/>
            <person name="Kavagutti S V."/>
        </authorList>
    </citation>
    <scope>NUCLEOTIDE SEQUENCE</scope>
</reference>
<accession>A0A6J6EK45</accession>
<keyword evidence="3 6" id="KW-0812">Transmembrane</keyword>
<dbReference type="Gene3D" id="1.10.3730.20">
    <property type="match status" value="1"/>
</dbReference>